<dbReference type="RefSeq" id="WP_041016910.1">
    <property type="nucleotide sequence ID" value="NZ_CCEJ010000003.1"/>
</dbReference>
<keyword evidence="2" id="KW-1185">Reference proteome</keyword>
<dbReference type="Proteomes" id="UP000031552">
    <property type="component" value="Unassembled WGS sequence"/>
</dbReference>
<name>A0A090CY92_9BACT</name>
<sequence length="190" mass="21387">MSLSQFEWRVPNVVGHSIDPFSKKIKVDHTEGFGAFDSIFTGYASGVRVVDIGGGEHDYNKAYCLHKYFTSLSILDPFMRTAEHNNLVLQEAKLKPFDSCTSISVLNVINLIKSRMEHIKLCKSVVKECGKVFFKVWPGDGSGIEKVNANCFQSNRTLETYLDEIKKVFGSKNVKFDSERKIIIAVKNSP</sequence>
<evidence type="ECO:0000313" key="2">
    <source>
        <dbReference type="Proteomes" id="UP000031552"/>
    </source>
</evidence>
<evidence type="ECO:0008006" key="3">
    <source>
        <dbReference type="Google" id="ProtNLM"/>
    </source>
</evidence>
<organism evidence="1 2">
    <name type="scientific">Candidatus Criblamydia sequanensis CRIB-18</name>
    <dbReference type="NCBI Taxonomy" id="1437425"/>
    <lineage>
        <taxon>Bacteria</taxon>
        <taxon>Pseudomonadati</taxon>
        <taxon>Chlamydiota</taxon>
        <taxon>Chlamydiia</taxon>
        <taxon>Parachlamydiales</taxon>
        <taxon>Candidatus Criblamydiaceae</taxon>
        <taxon>Candidatus Criblamydia</taxon>
    </lineage>
</organism>
<accession>A0A090CY92</accession>
<evidence type="ECO:0000313" key="1">
    <source>
        <dbReference type="EMBL" id="CDR33417.1"/>
    </source>
</evidence>
<dbReference type="EMBL" id="CCEJ010000003">
    <property type="protein sequence ID" value="CDR33417.1"/>
    <property type="molecule type" value="Genomic_DNA"/>
</dbReference>
<comment type="caution">
    <text evidence="1">The sequence shown here is derived from an EMBL/GenBank/DDBJ whole genome shotgun (WGS) entry which is preliminary data.</text>
</comment>
<protein>
    <recommendedName>
        <fullName evidence="3">Methyltransferase</fullName>
    </recommendedName>
</protein>
<dbReference type="AlphaFoldDB" id="A0A090CY92"/>
<reference evidence="1" key="1">
    <citation type="submission" date="2013-12" db="EMBL/GenBank/DDBJ databases">
        <authorList>
            <person name="Linke B."/>
        </authorList>
    </citation>
    <scope>NUCLEOTIDE SEQUENCE [LARGE SCALE GENOMIC DNA]</scope>
    <source>
        <strain evidence="1">CRIB-18</strain>
    </source>
</reference>
<gene>
    <name evidence="1" type="ORF">CSEC_0584</name>
</gene>
<proteinExistence type="predicted"/>
<reference evidence="1" key="2">
    <citation type="submission" date="2014-09" db="EMBL/GenBank/DDBJ databases">
        <title>Criblamydia sequanensis harbors a mega-plasmid encoding arsenite resistance.</title>
        <authorList>
            <person name="Bertelli C."/>
            <person name="Goesmann A."/>
            <person name="Greub G."/>
        </authorList>
    </citation>
    <scope>NUCLEOTIDE SEQUENCE [LARGE SCALE GENOMIC DNA]</scope>
    <source>
        <strain evidence="1">CRIB-18</strain>
    </source>
</reference>
<dbReference type="OrthoDB" id="9791837at2"/>